<evidence type="ECO:0000313" key="2">
    <source>
        <dbReference type="Proteomes" id="UP000540787"/>
    </source>
</evidence>
<accession>A0A7W9X3G6</accession>
<protein>
    <recommendedName>
        <fullName evidence="3">DUF4214 domain-containing protein</fullName>
    </recommendedName>
</protein>
<keyword evidence="2" id="KW-1185">Reference proteome</keyword>
<name>A0A7W9X3G6_9BURK</name>
<comment type="caution">
    <text evidence="1">The sequence shown here is derived from an EMBL/GenBank/DDBJ whole genome shotgun (WGS) entry which is preliminary data.</text>
</comment>
<dbReference type="InterPro" id="IPR038255">
    <property type="entry name" value="PBS_linker_sf"/>
</dbReference>
<dbReference type="Gene3D" id="1.10.3130.20">
    <property type="entry name" value="Phycobilisome linker domain"/>
    <property type="match status" value="1"/>
</dbReference>
<proteinExistence type="predicted"/>
<dbReference type="RefSeq" id="WP_183556408.1">
    <property type="nucleotide sequence ID" value="NZ_JACHBX010000004.1"/>
</dbReference>
<dbReference type="AlphaFoldDB" id="A0A7W9X3G6"/>
<reference evidence="1 2" key="1">
    <citation type="submission" date="2020-08" db="EMBL/GenBank/DDBJ databases">
        <title>The Agave Microbiome: Exploring the role of microbial communities in plant adaptations to desert environments.</title>
        <authorList>
            <person name="Partida-Martinez L.P."/>
        </authorList>
    </citation>
    <scope>NUCLEOTIDE SEQUENCE [LARGE SCALE GENOMIC DNA]</scope>
    <source>
        <strain evidence="1 2">AT3.2</strain>
    </source>
</reference>
<dbReference type="EMBL" id="JACHBX010000004">
    <property type="protein sequence ID" value="MBB6135766.1"/>
    <property type="molecule type" value="Genomic_DNA"/>
</dbReference>
<evidence type="ECO:0008006" key="3">
    <source>
        <dbReference type="Google" id="ProtNLM"/>
    </source>
</evidence>
<sequence length="652" mass="64877">MAIVTTHVAAVQELYVAYFGRPADVAGLDYWTNVVAAEGGKLTAVSAAFAKEKEYTDLFAGKTNAQIIDMIYTNMFGHAADAAGRTYWVDLLTAGTVSVDMIVAEVAKGAQGSDDTAVNNKVVGATAFTAALDTSAEQAGYSGAAAAVLAKAFVAGITTNATLDAAIAPTSLAATVSAVVVAGTPFTVVGALQNLDVATKAEAAFLVTADGDTLATTSATEASLDLAVSTASTAVGNALPTDAKAIYSAAGTSTAVKAALVADQQTANAAALKTASDNVTAANANIAKVAGLTAAVTTLTGAKASAEATLKAQGAAEAKLAADLAFYNTTKGGAAVTVAADGSVTGLISLVDGKLTLATGVTEAKNPGVTALLNSSVALEAAQAANTSANTVVSLSQASVDFLDTTPAEVTSLQNLAKLMTDFTFATGVLPTEAQVNQQLQLLQARDTTGSSLFEDFQAAVTTHKGLADDSNPLTASLTDATTGATGSVKAANDSIKALNDAVAGLQKAEANVTQYDALHAAVTASSKVFTDNGYALQQVDTASEIGSAASDIFVVGKTVGAAGTASTISLFGLQGTDSLYVGSGYTLNTGALTTGNNAALEVFVSQVGGDTVLKMETSVFGSSTATPEIITITLVGVDAADIVMNNGIITA</sequence>
<organism evidence="1 2">
    <name type="scientific">Massilia aurea</name>
    <dbReference type="NCBI Taxonomy" id="373040"/>
    <lineage>
        <taxon>Bacteria</taxon>
        <taxon>Pseudomonadati</taxon>
        <taxon>Pseudomonadota</taxon>
        <taxon>Betaproteobacteria</taxon>
        <taxon>Burkholderiales</taxon>
        <taxon>Oxalobacteraceae</taxon>
        <taxon>Telluria group</taxon>
        <taxon>Massilia</taxon>
    </lineage>
</organism>
<gene>
    <name evidence="1" type="ORF">HD842_003933</name>
</gene>
<dbReference type="Proteomes" id="UP000540787">
    <property type="component" value="Unassembled WGS sequence"/>
</dbReference>
<evidence type="ECO:0000313" key="1">
    <source>
        <dbReference type="EMBL" id="MBB6135766.1"/>
    </source>
</evidence>